<gene>
    <name evidence="1" type="ORF">F4821DRAFT_60136</name>
</gene>
<protein>
    <submittedName>
        <fullName evidence="1">Uncharacterized protein</fullName>
    </submittedName>
</protein>
<organism evidence="1 2">
    <name type="scientific">Hypoxylon rubiginosum</name>
    <dbReference type="NCBI Taxonomy" id="110542"/>
    <lineage>
        <taxon>Eukaryota</taxon>
        <taxon>Fungi</taxon>
        <taxon>Dikarya</taxon>
        <taxon>Ascomycota</taxon>
        <taxon>Pezizomycotina</taxon>
        <taxon>Sordariomycetes</taxon>
        <taxon>Xylariomycetidae</taxon>
        <taxon>Xylariales</taxon>
        <taxon>Hypoxylaceae</taxon>
        <taxon>Hypoxylon</taxon>
    </lineage>
</organism>
<comment type="caution">
    <text evidence="1">The sequence shown here is derived from an EMBL/GenBank/DDBJ whole genome shotgun (WGS) entry which is preliminary data.</text>
</comment>
<evidence type="ECO:0000313" key="2">
    <source>
        <dbReference type="Proteomes" id="UP001497680"/>
    </source>
</evidence>
<dbReference type="Proteomes" id="UP001497680">
    <property type="component" value="Unassembled WGS sequence"/>
</dbReference>
<accession>A0ACC0D9N1</accession>
<keyword evidence="2" id="KW-1185">Reference proteome</keyword>
<name>A0ACC0D9N1_9PEZI</name>
<dbReference type="EMBL" id="MU394296">
    <property type="protein sequence ID" value="KAI6089247.1"/>
    <property type="molecule type" value="Genomic_DNA"/>
</dbReference>
<reference evidence="1 2" key="1">
    <citation type="journal article" date="2022" name="New Phytol.">
        <title>Ecological generalism drives hyperdiversity of secondary metabolite gene clusters in xylarialean endophytes.</title>
        <authorList>
            <person name="Franco M.E.E."/>
            <person name="Wisecaver J.H."/>
            <person name="Arnold A.E."/>
            <person name="Ju Y.M."/>
            <person name="Slot J.C."/>
            <person name="Ahrendt S."/>
            <person name="Moore L.P."/>
            <person name="Eastman K.E."/>
            <person name="Scott K."/>
            <person name="Konkel Z."/>
            <person name="Mondo S.J."/>
            <person name="Kuo A."/>
            <person name="Hayes R.D."/>
            <person name="Haridas S."/>
            <person name="Andreopoulos B."/>
            <person name="Riley R."/>
            <person name="LaButti K."/>
            <person name="Pangilinan J."/>
            <person name="Lipzen A."/>
            <person name="Amirebrahimi M."/>
            <person name="Yan J."/>
            <person name="Adam C."/>
            <person name="Keymanesh K."/>
            <person name="Ng V."/>
            <person name="Louie K."/>
            <person name="Northen T."/>
            <person name="Drula E."/>
            <person name="Henrissat B."/>
            <person name="Hsieh H.M."/>
            <person name="Youens-Clark K."/>
            <person name="Lutzoni F."/>
            <person name="Miadlikowska J."/>
            <person name="Eastwood D.C."/>
            <person name="Hamelin R.C."/>
            <person name="Grigoriev I.V."/>
            <person name="U'Ren J.M."/>
        </authorList>
    </citation>
    <scope>NUCLEOTIDE SEQUENCE [LARGE SCALE GENOMIC DNA]</scope>
    <source>
        <strain evidence="1 2">ER1909</strain>
    </source>
</reference>
<proteinExistence type="predicted"/>
<evidence type="ECO:0000313" key="1">
    <source>
        <dbReference type="EMBL" id="KAI6089247.1"/>
    </source>
</evidence>
<sequence>MPPIQYLNIYSFLIVIIIALTVPFIFRHNSHADYQDAGDPLDKMDGGDHLATPETPAQEGGTLDYVTCAALHNQLVEHAWVAEGRSLDELERRSFFQHYGEDVNEIIDRLDRQLVSFLESIIVSDKLPPFFFWVECITPPADMFPFHDMFRECEEEPDRFLTLYTTNTGLGEHPLGLIYDQKLHRATMALGIEDVDFSKPLEQHGDLWHPLETVLSNWIHMVQIKKITASQDEAPNEKFGPWTWHPYSEAQVDSTVVAFERLTVAIEERMVPAHYLPLHEGPLLSDEQLDAASVPRDCFIRSFLTRARKPRFKMIAPGLEVPHDPAAFIDNQKFTVMNADSEYGIIIPPVLIFASADRAVVNLDSPNRYTSFNPFGKPFQDGVPPGDHSTLAGLYSESVERFSIDNAEEGFRLLLPFRFHGFGEGLGARKSDGGPLADGSVAELFQHGFKPFGGEWWRAQRLEALFDHWRELVETGVWTVGNDGVQGGIELFMDAGTHRSESYYIKPSW</sequence>